<evidence type="ECO:0000313" key="3">
    <source>
        <dbReference type="Proteomes" id="UP000011713"/>
    </source>
</evidence>
<dbReference type="Proteomes" id="UP000011713">
    <property type="component" value="Unassembled WGS sequence"/>
</dbReference>
<protein>
    <recommendedName>
        <fullName evidence="4">RxLR effector candidate protein</fullName>
    </recommendedName>
</protein>
<dbReference type="EnsemblProtists" id="HpaT802379">
    <property type="protein sequence ID" value="HpaP802379"/>
    <property type="gene ID" value="HpaG802379"/>
</dbReference>
<organism evidence="2 3">
    <name type="scientific">Hyaloperonospora arabidopsidis (strain Emoy2)</name>
    <name type="common">Downy mildew agent</name>
    <name type="synonym">Peronospora arabidopsidis</name>
    <dbReference type="NCBI Taxonomy" id="559515"/>
    <lineage>
        <taxon>Eukaryota</taxon>
        <taxon>Sar</taxon>
        <taxon>Stramenopiles</taxon>
        <taxon>Oomycota</taxon>
        <taxon>Peronosporomycetes</taxon>
        <taxon>Peronosporales</taxon>
        <taxon>Peronosporaceae</taxon>
        <taxon>Hyaloperonospora</taxon>
    </lineage>
</organism>
<sequence>MHKSQLQLLLRVVLHVAIALLLSVRSAQLGRTLHPFQRAVANSWVHLLFYVNVPLTNIQENQNEDEAVETLPHFLLEIEEEIAANIGDEFFSGGFAARASALPVGALFTIEETRQHLHGAVDNYFRLADVALDSFVVFSNKTSSFLSPPLLTVRADVGDEARDELYNITNGSDCCDQWPAPLRMGAEAASRQETRAFLDALDAIELKFVVGMTKKDARMEEDNVRVTRVYQWTVAMRYDLLNQGHLEVTLNYNLDHVSILEGGRRYAGEEKNIPPVLLDTSVALHWVTLVVIVLFQVSSAKGFSSNPASKRVASLNRSCFGKRDGQRHLVLLCPDSQCDNCGLSFGCVAKYVSALFGRFALFYFCLLLRAAVG</sequence>
<dbReference type="InParanoid" id="M4B7X7"/>
<reference evidence="3" key="1">
    <citation type="journal article" date="2010" name="Science">
        <title>Signatures of adaptation to obligate biotrophy in the Hyaloperonospora arabidopsidis genome.</title>
        <authorList>
            <person name="Baxter L."/>
            <person name="Tripathy S."/>
            <person name="Ishaque N."/>
            <person name="Boot N."/>
            <person name="Cabral A."/>
            <person name="Kemen E."/>
            <person name="Thines M."/>
            <person name="Ah-Fong A."/>
            <person name="Anderson R."/>
            <person name="Badejoko W."/>
            <person name="Bittner-Eddy P."/>
            <person name="Boore J.L."/>
            <person name="Chibucos M.C."/>
            <person name="Coates M."/>
            <person name="Dehal P."/>
            <person name="Delehaunty K."/>
            <person name="Dong S."/>
            <person name="Downton P."/>
            <person name="Dumas B."/>
            <person name="Fabro G."/>
            <person name="Fronick C."/>
            <person name="Fuerstenberg S.I."/>
            <person name="Fulton L."/>
            <person name="Gaulin E."/>
            <person name="Govers F."/>
            <person name="Hughes L."/>
            <person name="Humphray S."/>
            <person name="Jiang R.H."/>
            <person name="Judelson H."/>
            <person name="Kamoun S."/>
            <person name="Kyung K."/>
            <person name="Meijer H."/>
            <person name="Minx P."/>
            <person name="Morris P."/>
            <person name="Nelson J."/>
            <person name="Phuntumart V."/>
            <person name="Qutob D."/>
            <person name="Rehmany A."/>
            <person name="Rougon-Cardoso A."/>
            <person name="Ryden P."/>
            <person name="Torto-Alalibo T."/>
            <person name="Studholme D."/>
            <person name="Wang Y."/>
            <person name="Win J."/>
            <person name="Wood J."/>
            <person name="Clifton S.W."/>
            <person name="Rogers J."/>
            <person name="Van den Ackerveken G."/>
            <person name="Jones J.D."/>
            <person name="McDowell J.M."/>
            <person name="Beynon J."/>
            <person name="Tyler B.M."/>
        </authorList>
    </citation>
    <scope>NUCLEOTIDE SEQUENCE [LARGE SCALE GENOMIC DNA]</scope>
    <source>
        <strain evidence="3">Emoy2</strain>
    </source>
</reference>
<dbReference type="AlphaFoldDB" id="M4B7X7"/>
<feature type="chain" id="PRO_5004048662" description="RxLR effector candidate protein" evidence="1">
    <location>
        <begin position="30"/>
        <end position="373"/>
    </location>
</feature>
<keyword evidence="3" id="KW-1185">Reference proteome</keyword>
<proteinExistence type="predicted"/>
<name>M4B7X7_HYAAE</name>
<dbReference type="EMBL" id="JH597876">
    <property type="status" value="NOT_ANNOTATED_CDS"/>
    <property type="molecule type" value="Genomic_DNA"/>
</dbReference>
<evidence type="ECO:0000256" key="1">
    <source>
        <dbReference type="SAM" id="SignalP"/>
    </source>
</evidence>
<reference evidence="2" key="2">
    <citation type="submission" date="2015-06" db="UniProtKB">
        <authorList>
            <consortium name="EnsemblProtists"/>
        </authorList>
    </citation>
    <scope>IDENTIFICATION</scope>
    <source>
        <strain evidence="2">Emoy2</strain>
    </source>
</reference>
<dbReference type="VEuPathDB" id="FungiDB:HpaG802379"/>
<keyword evidence="1" id="KW-0732">Signal</keyword>
<feature type="signal peptide" evidence="1">
    <location>
        <begin position="1"/>
        <end position="29"/>
    </location>
</feature>
<accession>M4B7X7</accession>
<dbReference type="eggNOG" id="KOG3733">
    <property type="taxonomic scope" value="Eukaryota"/>
</dbReference>
<evidence type="ECO:0000313" key="2">
    <source>
        <dbReference type="EnsemblProtists" id="HpaP802379"/>
    </source>
</evidence>
<dbReference type="HOGENOM" id="CLU_742830_0_0_1"/>
<evidence type="ECO:0008006" key="4">
    <source>
        <dbReference type="Google" id="ProtNLM"/>
    </source>
</evidence>